<dbReference type="Pfam" id="PF00571">
    <property type="entry name" value="CBS"/>
    <property type="match status" value="2"/>
</dbReference>
<evidence type="ECO:0000313" key="3">
    <source>
        <dbReference type="EMBL" id="MDU8884704.1"/>
    </source>
</evidence>
<sequence length="617" mass="71088">MGELKVIKLNSKKDKAKYIHHLLRDIEALEIMIQDNQIEKNPIRIGVEQEFCLVNSEYNPNKNALDVLEEISDNHFTTEIGSYNLELNLDPIELKGNCFSDLHKELKSKLGLAKKAAEKHNTKIILTGILPTLALKYVKLKYMTPIQRYSVINDAIKESRKQDFDIHIKGVDELNLKHSSVMLEGCNTSFQMHLQINPDSFVDSYNWAQAISGPILSACANSPLLFGKELWKETRIALFTQSVDTRANSFMLNEKQSRVSFGNNWATGSITDIFKDNISRFRSLVSSEYILDSVEMLNRRETPKLKALNLHNGTVYPWNRPCYGVSDEGKPHLRIENRYIPSGPTIKDEIANLMFWVGVMLGKPKKYDNIHEKMNFKDVKSNFFNAARYGMAAQFYWNGKYQPSKDLILDEFLPLAYRGLYDAGISPNDVEYYLTIIENRVKTSNGSQWIIDSYRNLLKRKKPFEAAQTLVSKMYSKQESDFPVSSWQILDNNPTISFDANLKVKHKMTTNIFSVDENDSVELVINIMKWKNIHHMPVINSNKDLIGLISWTDVEKILDDPNRVNYSVDEVMKKELHTITQYKSLEEAKNKMKQHNIHCLPVVYKKQLLGIITSRDL</sequence>
<dbReference type="InterPro" id="IPR000644">
    <property type="entry name" value="CBS_dom"/>
</dbReference>
<dbReference type="InterPro" id="IPR006336">
    <property type="entry name" value="GCS2"/>
</dbReference>
<keyword evidence="1" id="KW-0129">CBS domain</keyword>
<accession>A0ABU3U2S6</accession>
<dbReference type="SUPFAM" id="SSF54631">
    <property type="entry name" value="CBS-domain pair"/>
    <property type="match status" value="1"/>
</dbReference>
<dbReference type="InterPro" id="IPR050141">
    <property type="entry name" value="GCL_type2/YbdK_subfam"/>
</dbReference>
<reference evidence="3 4" key="1">
    <citation type="submission" date="2023-10" db="EMBL/GenBank/DDBJ databases">
        <title>Marimonas sp. nov. isolated from tidal mud flat.</title>
        <authorList>
            <person name="Jaincy N.J."/>
            <person name="Srinivasan S."/>
            <person name="Lee S.-S."/>
        </authorList>
    </citation>
    <scope>NUCLEOTIDE SEQUENCE [LARGE SCALE GENOMIC DNA]</scope>
    <source>
        <strain evidence="3 4">MJ-SS3</strain>
    </source>
</reference>
<comment type="caution">
    <text evidence="3">The sequence shown here is derived from an EMBL/GenBank/DDBJ whole genome shotgun (WGS) entry which is preliminary data.</text>
</comment>
<dbReference type="InterPro" id="IPR046342">
    <property type="entry name" value="CBS_dom_sf"/>
</dbReference>
<dbReference type="PANTHER" id="PTHR36510">
    <property type="entry name" value="GLUTAMATE--CYSTEINE LIGASE 2-RELATED"/>
    <property type="match status" value="1"/>
</dbReference>
<dbReference type="SUPFAM" id="SSF55931">
    <property type="entry name" value="Glutamine synthetase/guanido kinase"/>
    <property type="match status" value="1"/>
</dbReference>
<proteinExistence type="predicted"/>
<feature type="domain" description="CBS" evidence="2">
    <location>
        <begin position="572"/>
        <end position="617"/>
    </location>
</feature>
<dbReference type="SMART" id="SM00116">
    <property type="entry name" value="CBS"/>
    <property type="match status" value="2"/>
</dbReference>
<evidence type="ECO:0000256" key="1">
    <source>
        <dbReference type="PROSITE-ProRule" id="PRU00703"/>
    </source>
</evidence>
<dbReference type="RefSeq" id="WP_316660460.1">
    <property type="nucleotide sequence ID" value="NZ_JAWHTF010000001.1"/>
</dbReference>
<keyword evidence="4" id="KW-1185">Reference proteome</keyword>
<evidence type="ECO:0000259" key="2">
    <source>
        <dbReference type="PROSITE" id="PS51371"/>
    </source>
</evidence>
<dbReference type="EMBL" id="JAWHTF010000001">
    <property type="protein sequence ID" value="MDU8884704.1"/>
    <property type="molecule type" value="Genomic_DNA"/>
</dbReference>
<name>A0ABU3U2S6_9FLAO</name>
<dbReference type="Gene3D" id="3.10.580.10">
    <property type="entry name" value="CBS-domain"/>
    <property type="match status" value="1"/>
</dbReference>
<evidence type="ECO:0000313" key="4">
    <source>
        <dbReference type="Proteomes" id="UP001268651"/>
    </source>
</evidence>
<dbReference type="Pfam" id="PF04107">
    <property type="entry name" value="GCS2"/>
    <property type="match status" value="1"/>
</dbReference>
<organism evidence="3 4">
    <name type="scientific">Gilvirhabdus luticola</name>
    <dbReference type="NCBI Taxonomy" id="3079858"/>
    <lineage>
        <taxon>Bacteria</taxon>
        <taxon>Pseudomonadati</taxon>
        <taxon>Bacteroidota</taxon>
        <taxon>Flavobacteriia</taxon>
        <taxon>Flavobacteriales</taxon>
        <taxon>Flavobacteriaceae</taxon>
        <taxon>Gilvirhabdus</taxon>
    </lineage>
</organism>
<dbReference type="InterPro" id="IPR014746">
    <property type="entry name" value="Gln_synth/guanido_kin_cat_dom"/>
</dbReference>
<dbReference type="PROSITE" id="PS51371">
    <property type="entry name" value="CBS"/>
    <property type="match status" value="2"/>
</dbReference>
<gene>
    <name evidence="3" type="ORF">RXV94_00935</name>
</gene>
<dbReference type="Proteomes" id="UP001268651">
    <property type="component" value="Unassembled WGS sequence"/>
</dbReference>
<dbReference type="PANTHER" id="PTHR36510:SF3">
    <property type="entry name" value="CONSERVED PROTEIN"/>
    <property type="match status" value="1"/>
</dbReference>
<protein>
    <submittedName>
        <fullName evidence="3">CBS domain-containing protein</fullName>
    </submittedName>
</protein>
<dbReference type="Gene3D" id="3.30.590.20">
    <property type="match status" value="1"/>
</dbReference>
<feature type="domain" description="CBS" evidence="2">
    <location>
        <begin position="508"/>
        <end position="564"/>
    </location>
</feature>